<evidence type="ECO:0000313" key="2">
    <source>
        <dbReference type="EMBL" id="MBM2767001.1"/>
    </source>
</evidence>
<dbReference type="Proteomes" id="UP000494201">
    <property type="component" value="Unassembled WGS sequence"/>
</dbReference>
<keyword evidence="5" id="KW-1185">Reference proteome</keyword>
<proteinExistence type="predicted"/>
<reference evidence="2 5" key="2">
    <citation type="submission" date="2021-02" db="EMBL/GenBank/DDBJ databases">
        <title>Draft genome of the type strains Burkholderia anthina DSM16086.</title>
        <authorList>
            <person name="Hertel R."/>
            <person name="Meissner J."/>
            <person name="Poehlein A."/>
            <person name="Daniel R."/>
            <person name="Commichau F.M."/>
        </authorList>
    </citation>
    <scope>NUCLEOTIDE SEQUENCE [LARGE SCALE GENOMIC DNA]</scope>
    <source>
        <strain evidence="2 5">DSM 16086</strain>
    </source>
</reference>
<evidence type="ECO:0000313" key="4">
    <source>
        <dbReference type="Proteomes" id="UP000494201"/>
    </source>
</evidence>
<evidence type="ECO:0000313" key="5">
    <source>
        <dbReference type="Proteomes" id="UP000755577"/>
    </source>
</evidence>
<protein>
    <recommendedName>
        <fullName evidence="6">Lipoprotein</fullName>
    </recommendedName>
</protein>
<dbReference type="EMBL" id="CABVLY010000001">
    <property type="protein sequence ID" value="VVU47636.1"/>
    <property type="molecule type" value="Genomic_DNA"/>
</dbReference>
<feature type="chain" id="PRO_5026743238" description="Lipoprotein" evidence="1">
    <location>
        <begin position="24"/>
        <end position="46"/>
    </location>
</feature>
<keyword evidence="1" id="KW-0732">Signal</keyword>
<name>A0A6P2G2I6_9BURK</name>
<organism evidence="3 4">
    <name type="scientific">Burkholderia anthina</name>
    <dbReference type="NCBI Taxonomy" id="179879"/>
    <lineage>
        <taxon>Bacteria</taxon>
        <taxon>Pseudomonadati</taxon>
        <taxon>Pseudomonadota</taxon>
        <taxon>Betaproteobacteria</taxon>
        <taxon>Burkholderiales</taxon>
        <taxon>Burkholderiaceae</taxon>
        <taxon>Burkholderia</taxon>
        <taxon>Burkholderia cepacia complex</taxon>
    </lineage>
</organism>
<dbReference type="AlphaFoldDB" id="A0A6P2G2I6"/>
<accession>A0A6P2G2I6</accession>
<evidence type="ECO:0000313" key="3">
    <source>
        <dbReference type="EMBL" id="VVU47636.1"/>
    </source>
</evidence>
<evidence type="ECO:0000256" key="1">
    <source>
        <dbReference type="SAM" id="SignalP"/>
    </source>
</evidence>
<sequence>MKVRWWLSMLLAALLGASAMAHACDGYGPGSGPAGSGDAAQGKSGG</sequence>
<gene>
    <name evidence="3" type="ORF">BAN20980_00327</name>
    <name evidence="2" type="ORF">JQK92_11260</name>
</gene>
<dbReference type="Proteomes" id="UP000755577">
    <property type="component" value="Unassembled WGS sequence"/>
</dbReference>
<dbReference type="GeneID" id="56498350"/>
<reference evidence="3 4" key="1">
    <citation type="submission" date="2019-09" db="EMBL/GenBank/DDBJ databases">
        <authorList>
            <person name="Depoorter E."/>
        </authorList>
    </citation>
    <scope>NUCLEOTIDE SEQUENCE [LARGE SCALE GENOMIC DNA]</scope>
    <source>
        <strain evidence="3">LMG 20980</strain>
    </source>
</reference>
<dbReference type="RefSeq" id="WP_174924965.1">
    <property type="nucleotide sequence ID" value="NZ_CABVLY010000001.1"/>
</dbReference>
<feature type="signal peptide" evidence="1">
    <location>
        <begin position="1"/>
        <end position="23"/>
    </location>
</feature>
<dbReference type="EMBL" id="JAFCIQ010000006">
    <property type="protein sequence ID" value="MBM2767001.1"/>
    <property type="molecule type" value="Genomic_DNA"/>
</dbReference>
<evidence type="ECO:0008006" key="6">
    <source>
        <dbReference type="Google" id="ProtNLM"/>
    </source>
</evidence>